<dbReference type="EMBL" id="CP069114">
    <property type="protein sequence ID" value="QSS63466.1"/>
    <property type="molecule type" value="Genomic_DNA"/>
</dbReference>
<feature type="region of interest" description="Disordered" evidence="1">
    <location>
        <begin position="1"/>
        <end position="29"/>
    </location>
</feature>
<accession>A0A8A1MAC2</accession>
<dbReference type="Proteomes" id="UP000663671">
    <property type="component" value="Chromosome 1"/>
</dbReference>
<organism evidence="2 3">
    <name type="scientific">Ajellomyces capsulatus</name>
    <name type="common">Darling's disease fungus</name>
    <name type="synonym">Histoplasma capsulatum</name>
    <dbReference type="NCBI Taxonomy" id="5037"/>
    <lineage>
        <taxon>Eukaryota</taxon>
        <taxon>Fungi</taxon>
        <taxon>Dikarya</taxon>
        <taxon>Ascomycota</taxon>
        <taxon>Pezizomycotina</taxon>
        <taxon>Eurotiomycetes</taxon>
        <taxon>Eurotiomycetidae</taxon>
        <taxon>Onygenales</taxon>
        <taxon>Ajellomycetaceae</taxon>
        <taxon>Histoplasma</taxon>
    </lineage>
</organism>
<evidence type="ECO:0000256" key="1">
    <source>
        <dbReference type="SAM" id="MobiDB-lite"/>
    </source>
</evidence>
<sequence length="747" mass="81670">MEALYPKKSHRRSRSHKKKPTQAIESIVPGGPHVGFVATESGLMDSDICSGGGIDDDNGDVVQKSSTGSDDGLVVAGPMAPITTKNNDICLSGDGTMQTDLIATAAEEIAMPICDPEQFTKPSPVDTNNQCSSIFPEATSSPCTFSPFTNGKLPLVCSSASFAAPPEVTVTDDQIPQTTRLASCNSESKFRDLSFHHSPFRAARSRKSSAELDDIDSLPSSRPISLSSFALRTHSRNKGSKSWIPFSLEDLNEDCNEMDRRNQSYGARLPARFLTPSAITVNHPLRNVTTFDHRSNMFGFQRASPQRAPQWMHGIRRQPHPGHTAAFGYYKQNLGTNLPRQNPRLAAVPHRSIDTPEAGPRVMVPDDISPTKQEEKQALRALQYSMVSQSNLQTGHYPPESSCSSNQVQNSCPTDSPRCAGYRDGAADSKSSYGQMTGHTDHDYSLQQSTVVRENGNSHYSGFGPGKIQHSLTPGMYSESGTSFSIIPQRLDSDQPSHTKRQSITKYLKDTITTSQAASESNRDEEFQSEVKDCVGNIDHQSSSTNAEIPQIQHTFKNGKVQGYPLDSGSISTSMPLTYTSSNYGTDVSSVFASAFPSRPKSDEILSKSPNALRSRFKFKFPPPGLPIPPGLQVASSNKPFEDTPASRLVHSNIWFHTDTRGEDIFRQRIAEIARDEAEHQRATKMQLRPGEREGVAEAGTVLLGHVLANLQSYTVGDSNQTRGFANFSSAPKLYDEPTRGGPRSFF</sequence>
<feature type="compositionally biased region" description="Basic residues" evidence="1">
    <location>
        <begin position="7"/>
        <end position="20"/>
    </location>
</feature>
<name>A0A8A1MAC2_AJECA</name>
<gene>
    <name evidence="2" type="ORF">I7I51_00524</name>
</gene>
<dbReference type="OrthoDB" id="10251048at2759"/>
<protein>
    <submittedName>
        <fullName evidence="2">Uncharacterized protein</fullName>
    </submittedName>
</protein>
<feature type="region of interest" description="Disordered" evidence="1">
    <location>
        <begin position="390"/>
        <end position="409"/>
    </location>
</feature>
<dbReference type="AlphaFoldDB" id="A0A8A1MAC2"/>
<proteinExistence type="predicted"/>
<evidence type="ECO:0000313" key="2">
    <source>
        <dbReference type="EMBL" id="QSS63466.1"/>
    </source>
</evidence>
<reference evidence="2" key="1">
    <citation type="submission" date="2021-01" db="EMBL/GenBank/DDBJ databases">
        <title>Chromosome-level genome assembly of a human fungal pathogen reveals clustering of transcriptionally co-regulated genes.</title>
        <authorList>
            <person name="Voorhies M."/>
            <person name="Cohen S."/>
            <person name="Shea T.P."/>
            <person name="Petrus S."/>
            <person name="Munoz J.F."/>
            <person name="Poplawski S."/>
            <person name="Goldman W.E."/>
            <person name="Michael T."/>
            <person name="Cuomo C.A."/>
            <person name="Sil A."/>
            <person name="Beyhan S."/>
        </authorList>
    </citation>
    <scope>NUCLEOTIDE SEQUENCE</scope>
    <source>
        <strain evidence="2">WU24</strain>
    </source>
</reference>
<dbReference type="VEuPathDB" id="FungiDB:I7I51_00524"/>
<evidence type="ECO:0000313" key="3">
    <source>
        <dbReference type="Proteomes" id="UP000663671"/>
    </source>
</evidence>